<organism evidence="2 3">
    <name type="scientific">Compostibacter hankyongensis</name>
    <dbReference type="NCBI Taxonomy" id="1007089"/>
    <lineage>
        <taxon>Bacteria</taxon>
        <taxon>Pseudomonadati</taxon>
        <taxon>Bacteroidota</taxon>
        <taxon>Chitinophagia</taxon>
        <taxon>Chitinophagales</taxon>
        <taxon>Chitinophagaceae</taxon>
        <taxon>Compostibacter</taxon>
    </lineage>
</organism>
<name>A0ABP8FL39_9BACT</name>
<proteinExistence type="predicted"/>
<keyword evidence="3" id="KW-1185">Reference proteome</keyword>
<sequence length="149" mass="15961">MNTSYIKRYGVVFFLALTVCFLISARLSAQTGPPAENDAGTAKIKPVVFDGALIAGYVDKGAFVNCTGPGMRLTVKSVAFMLGMLPSLRIKEDEVAKDQPKNASVTPTLGAGLTFSCRHFALQLPLYYNAKTAASNGKWKTGVGIGYRF</sequence>
<protein>
    <recommendedName>
        <fullName evidence="4">Outer membrane protein beta-barrel domain-containing protein</fullName>
    </recommendedName>
</protein>
<dbReference type="EMBL" id="BAABFN010000002">
    <property type="protein sequence ID" value="GAA4306353.1"/>
    <property type="molecule type" value="Genomic_DNA"/>
</dbReference>
<keyword evidence="1" id="KW-0732">Signal</keyword>
<gene>
    <name evidence="2" type="ORF">GCM10023143_12220</name>
</gene>
<reference evidence="3" key="1">
    <citation type="journal article" date="2019" name="Int. J. Syst. Evol. Microbiol.">
        <title>The Global Catalogue of Microorganisms (GCM) 10K type strain sequencing project: providing services to taxonomists for standard genome sequencing and annotation.</title>
        <authorList>
            <consortium name="The Broad Institute Genomics Platform"/>
            <consortium name="The Broad Institute Genome Sequencing Center for Infectious Disease"/>
            <person name="Wu L."/>
            <person name="Ma J."/>
        </authorList>
    </citation>
    <scope>NUCLEOTIDE SEQUENCE [LARGE SCALE GENOMIC DNA]</scope>
    <source>
        <strain evidence="3">JCM 17664</strain>
    </source>
</reference>
<evidence type="ECO:0008006" key="4">
    <source>
        <dbReference type="Google" id="ProtNLM"/>
    </source>
</evidence>
<evidence type="ECO:0000256" key="1">
    <source>
        <dbReference type="SAM" id="SignalP"/>
    </source>
</evidence>
<evidence type="ECO:0000313" key="2">
    <source>
        <dbReference type="EMBL" id="GAA4306353.1"/>
    </source>
</evidence>
<comment type="caution">
    <text evidence="2">The sequence shown here is derived from an EMBL/GenBank/DDBJ whole genome shotgun (WGS) entry which is preliminary data.</text>
</comment>
<dbReference type="RefSeq" id="WP_344977083.1">
    <property type="nucleotide sequence ID" value="NZ_BAABFN010000002.1"/>
</dbReference>
<feature type="signal peptide" evidence="1">
    <location>
        <begin position="1"/>
        <end position="29"/>
    </location>
</feature>
<accession>A0ABP8FL39</accession>
<evidence type="ECO:0000313" key="3">
    <source>
        <dbReference type="Proteomes" id="UP001501207"/>
    </source>
</evidence>
<feature type="chain" id="PRO_5046416563" description="Outer membrane protein beta-barrel domain-containing protein" evidence="1">
    <location>
        <begin position="30"/>
        <end position="149"/>
    </location>
</feature>
<dbReference type="Proteomes" id="UP001501207">
    <property type="component" value="Unassembled WGS sequence"/>
</dbReference>